<dbReference type="AlphaFoldDB" id="A0AB74U7H8"/>
<proteinExistence type="predicted"/>
<evidence type="ECO:0000256" key="3">
    <source>
        <dbReference type="SAM" id="Phobius"/>
    </source>
</evidence>
<feature type="region of interest" description="Disordered" evidence="2">
    <location>
        <begin position="144"/>
        <end position="168"/>
    </location>
</feature>
<accession>A0AB74U7H8</accession>
<keyword evidence="3" id="KW-0472">Membrane</keyword>
<dbReference type="EMBL" id="CP159578">
    <property type="protein sequence ID" value="XCJ80047.1"/>
    <property type="molecule type" value="Genomic_DNA"/>
</dbReference>
<keyword evidence="3" id="KW-0812">Transmembrane</keyword>
<feature type="coiled-coil region" evidence="1">
    <location>
        <begin position="73"/>
        <end position="129"/>
    </location>
</feature>
<sequence length="488" mass="51621">MILRGNGLLKFLVPAVLCGVALILFWPSSKDATRRDTTGQKDPSLTMSKDEMKALGIEGDTPEDTVATLVGQTRSMEAKMDEVIQENQALRQQNSELVAKRSDVQSQVQQALKQQQERFTQQRQQDQQQNQSLLESLQSQIHKIQSGVTGSQSKDDVPIGLGLEGGGGPTGTYAGQALAWVEPMDQRQPDPRSGGRRDDEPLFPTSFAAEAGDTVTRAGSAIKASATGRPDESTVKPVYTIPENATLMGSLAMTALLGRVPVDGTVNDPYPFKVMIGKDNLTANGIELPEVQAAIASGTATGDWTLSCVRGNITSLTFVFEDGTIRTVPSPEDVNQGGGDSGQQSQTIGGGNAIGWISDQAGIPCISGVRRSNAKQYLGTQSLLTAAGAGAATMLSDDDSTSVTSIGTDGGVTQAMTGNQAVGQILSQGVNDMSQWVNKLYGEAFAAVYVPPGKKVAIHINKQLPIDYETQGRKVRYDTSAATTVGLD</sequence>
<evidence type="ECO:0000256" key="2">
    <source>
        <dbReference type="SAM" id="MobiDB-lite"/>
    </source>
</evidence>
<keyword evidence="1" id="KW-0175">Coiled coil</keyword>
<organism evidence="4">
    <name type="scientific">Salinicola endophyticus</name>
    <dbReference type="NCBI Taxonomy" id="1949083"/>
    <lineage>
        <taxon>Bacteria</taxon>
        <taxon>Pseudomonadati</taxon>
        <taxon>Pseudomonadota</taxon>
        <taxon>Gammaproteobacteria</taxon>
        <taxon>Oceanospirillales</taxon>
        <taxon>Halomonadaceae</taxon>
        <taxon>Salinicola</taxon>
    </lineage>
</organism>
<protein>
    <submittedName>
        <fullName evidence="4">TIGR03752 family integrating conjugative element protein</fullName>
    </submittedName>
</protein>
<dbReference type="InterPro" id="IPR021207">
    <property type="entry name" value="Integr_conj_element_PFL4705"/>
</dbReference>
<gene>
    <name evidence="4" type="ORF">ABV408_02440</name>
</gene>
<evidence type="ECO:0000256" key="1">
    <source>
        <dbReference type="SAM" id="Coils"/>
    </source>
</evidence>
<reference evidence="4" key="1">
    <citation type="submission" date="2024-06" db="EMBL/GenBank/DDBJ databases">
        <title>Complete genome of Salinicola endophyticus HNIBRBA4755.</title>
        <authorList>
            <person name="Shin S.Y."/>
            <person name="Kang H."/>
            <person name="Song J."/>
        </authorList>
    </citation>
    <scope>NUCLEOTIDE SEQUENCE</scope>
    <source>
        <strain evidence="4">HNIBRBA4755</strain>
    </source>
</reference>
<evidence type="ECO:0000313" key="4">
    <source>
        <dbReference type="EMBL" id="XCJ80047.1"/>
    </source>
</evidence>
<dbReference type="RefSeq" id="WP_353980897.1">
    <property type="nucleotide sequence ID" value="NZ_CP159578.1"/>
</dbReference>
<keyword evidence="3" id="KW-1133">Transmembrane helix</keyword>
<name>A0AB74U7H8_9GAMM</name>
<dbReference type="NCBIfam" id="TIGR03752">
    <property type="entry name" value="conj_TIGR03752"/>
    <property type="match status" value="1"/>
</dbReference>
<feature type="transmembrane region" description="Helical" evidence="3">
    <location>
        <begin position="7"/>
        <end position="26"/>
    </location>
</feature>